<dbReference type="SUPFAM" id="SSF52949">
    <property type="entry name" value="Macro domain-like"/>
    <property type="match status" value="2"/>
</dbReference>
<dbReference type="PANTHER" id="PTHR14453:SF67">
    <property type="entry name" value="POLY [ADP-RIBOSE] POLYMERASE"/>
    <property type="match status" value="1"/>
</dbReference>
<evidence type="ECO:0000256" key="4">
    <source>
        <dbReference type="ARBA" id="ARBA00023027"/>
    </source>
</evidence>
<dbReference type="PROSITE" id="PS51154">
    <property type="entry name" value="MACRO"/>
    <property type="match status" value="2"/>
</dbReference>
<dbReference type="InterPro" id="IPR002589">
    <property type="entry name" value="Macro_dom"/>
</dbReference>
<accession>A0ABD3TK67</accession>
<comment type="subcellular location">
    <subcellularLocation>
        <location evidence="1">Nucleus</location>
    </subcellularLocation>
</comment>
<gene>
    <name evidence="7" type="ORF">ACJMK2_022756</name>
</gene>
<dbReference type="Proteomes" id="UP001634394">
    <property type="component" value="Unassembled WGS sequence"/>
</dbReference>
<proteinExistence type="predicted"/>
<name>A0ABD3TK67_SINWO</name>
<keyword evidence="8" id="KW-1185">Reference proteome</keyword>
<keyword evidence="4" id="KW-0520">NAD</keyword>
<evidence type="ECO:0000259" key="6">
    <source>
        <dbReference type="PROSITE" id="PS51154"/>
    </source>
</evidence>
<dbReference type="EMBL" id="JBJQND010000018">
    <property type="protein sequence ID" value="KAL3837395.1"/>
    <property type="molecule type" value="Genomic_DNA"/>
</dbReference>
<dbReference type="SMART" id="SM00506">
    <property type="entry name" value="A1pp"/>
    <property type="match status" value="1"/>
</dbReference>
<sequence>MSSLQFAAESLRGTEWDHGAVPLSSTTNISVKSLRRRITECKVQAIVISENRKLDPSGGLAKNVLQAAGGSVWDDIKRQTKGRVQEPGTVFFTTGGALREIKHIIHIVTPIWGNYKNRTGKLECLYILQSAIFACLKSCVDKSLTSIALAAIGTGYCGIPARLCVLVYACTLLKIDEYCRLRNIKNLQIYLVDISEINLSSISKNYNSAFSSGHTNVIDEISNEVENDLGITSHNIREELQVKAYKGNISIFREGSILCAVNNNLIPVGKDEENIANQAGAAYKQKLNVLRQAITYQGGQVAETIAGDLSSHLILHCIIPSKKKWPLGREGHYREKLIACYRNAFQMASEHGNTVVALGVLGVESEYMGMDVCCSALMDALRILSDEGTSLKQLHIVCREDYVLTRIWTLLNTLKI</sequence>
<evidence type="ECO:0000256" key="2">
    <source>
        <dbReference type="ARBA" id="ARBA00022676"/>
    </source>
</evidence>
<dbReference type="GO" id="GO:0016757">
    <property type="term" value="F:glycosyltransferase activity"/>
    <property type="evidence" value="ECO:0007669"/>
    <property type="project" value="UniProtKB-KW"/>
</dbReference>
<dbReference type="Pfam" id="PF01661">
    <property type="entry name" value="Macro"/>
    <property type="match status" value="2"/>
</dbReference>
<keyword evidence="3" id="KW-0808">Transferase</keyword>
<evidence type="ECO:0000256" key="5">
    <source>
        <dbReference type="ARBA" id="ARBA00023242"/>
    </source>
</evidence>
<dbReference type="AlphaFoldDB" id="A0ABD3TK67"/>
<keyword evidence="5" id="KW-0539">Nucleus</keyword>
<evidence type="ECO:0000256" key="1">
    <source>
        <dbReference type="ARBA" id="ARBA00004123"/>
    </source>
</evidence>
<comment type="caution">
    <text evidence="7">The sequence shown here is derived from an EMBL/GenBank/DDBJ whole genome shotgun (WGS) entry which is preliminary data.</text>
</comment>
<keyword evidence="2" id="KW-0328">Glycosyltransferase</keyword>
<dbReference type="InterPro" id="IPR052056">
    <property type="entry name" value="Mono-ARTD/PARP"/>
</dbReference>
<feature type="domain" description="Macro" evidence="6">
    <location>
        <begin position="18"/>
        <end position="210"/>
    </location>
</feature>
<evidence type="ECO:0000313" key="8">
    <source>
        <dbReference type="Proteomes" id="UP001634394"/>
    </source>
</evidence>
<organism evidence="7 8">
    <name type="scientific">Sinanodonta woodiana</name>
    <name type="common">Chinese pond mussel</name>
    <name type="synonym">Anodonta woodiana</name>
    <dbReference type="NCBI Taxonomy" id="1069815"/>
    <lineage>
        <taxon>Eukaryota</taxon>
        <taxon>Metazoa</taxon>
        <taxon>Spiralia</taxon>
        <taxon>Lophotrochozoa</taxon>
        <taxon>Mollusca</taxon>
        <taxon>Bivalvia</taxon>
        <taxon>Autobranchia</taxon>
        <taxon>Heteroconchia</taxon>
        <taxon>Palaeoheterodonta</taxon>
        <taxon>Unionida</taxon>
        <taxon>Unionoidea</taxon>
        <taxon>Unionidae</taxon>
        <taxon>Unioninae</taxon>
        <taxon>Sinanodonta</taxon>
    </lineage>
</organism>
<dbReference type="InterPro" id="IPR043472">
    <property type="entry name" value="Macro_dom-like"/>
</dbReference>
<reference evidence="7 8" key="1">
    <citation type="submission" date="2024-11" db="EMBL/GenBank/DDBJ databases">
        <title>Chromosome-level genome assembly of the freshwater bivalve Anodonta woodiana.</title>
        <authorList>
            <person name="Chen X."/>
        </authorList>
    </citation>
    <scope>NUCLEOTIDE SEQUENCE [LARGE SCALE GENOMIC DNA]</scope>
    <source>
        <strain evidence="7">MN2024</strain>
        <tissue evidence="7">Gills</tissue>
    </source>
</reference>
<protein>
    <recommendedName>
        <fullName evidence="6">Macro domain-containing protein</fullName>
    </recommendedName>
</protein>
<dbReference type="GO" id="GO:0005634">
    <property type="term" value="C:nucleus"/>
    <property type="evidence" value="ECO:0007669"/>
    <property type="project" value="UniProtKB-SubCell"/>
</dbReference>
<evidence type="ECO:0000256" key="3">
    <source>
        <dbReference type="ARBA" id="ARBA00022679"/>
    </source>
</evidence>
<dbReference type="PANTHER" id="PTHR14453">
    <property type="entry name" value="PARP/ZINC FINGER CCCH TYPE DOMAIN CONTAINING PROTEIN"/>
    <property type="match status" value="1"/>
</dbReference>
<feature type="domain" description="Macro" evidence="6">
    <location>
        <begin position="229"/>
        <end position="416"/>
    </location>
</feature>
<evidence type="ECO:0000313" key="7">
    <source>
        <dbReference type="EMBL" id="KAL3837395.1"/>
    </source>
</evidence>
<dbReference type="Gene3D" id="3.40.220.10">
    <property type="entry name" value="Leucine Aminopeptidase, subunit E, domain 1"/>
    <property type="match status" value="2"/>
</dbReference>